<feature type="region of interest" description="Disordered" evidence="1">
    <location>
        <begin position="35"/>
        <end position="57"/>
    </location>
</feature>
<reference evidence="2 3" key="1">
    <citation type="submission" date="2019-10" db="EMBL/GenBank/DDBJ databases">
        <title>Genome sequence of Luteimicrobium xylanilyticum HY-24.</title>
        <authorList>
            <person name="Kim D.Y."/>
            <person name="Park H.-Y."/>
        </authorList>
    </citation>
    <scope>NUCLEOTIDE SEQUENCE [LARGE SCALE GENOMIC DNA]</scope>
    <source>
        <strain evidence="2 3">HY-24</strain>
    </source>
</reference>
<gene>
    <name evidence="2" type="ORF">KDY119_00486</name>
</gene>
<dbReference type="Proteomes" id="UP000326702">
    <property type="component" value="Chromosome"/>
</dbReference>
<evidence type="ECO:0000313" key="3">
    <source>
        <dbReference type="Proteomes" id="UP000326702"/>
    </source>
</evidence>
<feature type="compositionally biased region" description="Basic residues" evidence="1">
    <location>
        <begin position="46"/>
        <end position="57"/>
    </location>
</feature>
<accession>A0A5P9Q6H6</accession>
<protein>
    <submittedName>
        <fullName evidence="2">Uncharacterized protein</fullName>
    </submittedName>
</protein>
<organism evidence="2 3">
    <name type="scientific">Luteimicrobium xylanilyticum</name>
    <dbReference type="NCBI Taxonomy" id="1133546"/>
    <lineage>
        <taxon>Bacteria</taxon>
        <taxon>Bacillati</taxon>
        <taxon>Actinomycetota</taxon>
        <taxon>Actinomycetes</taxon>
        <taxon>Micrococcales</taxon>
        <taxon>Luteimicrobium</taxon>
    </lineage>
</organism>
<evidence type="ECO:0000256" key="1">
    <source>
        <dbReference type="SAM" id="MobiDB-lite"/>
    </source>
</evidence>
<proteinExistence type="predicted"/>
<keyword evidence="3" id="KW-1185">Reference proteome</keyword>
<dbReference type="Gene3D" id="3.20.80.10">
    <property type="entry name" value="Regulatory factor, effector binding domain"/>
    <property type="match status" value="1"/>
</dbReference>
<dbReference type="EMBL" id="CP045529">
    <property type="protein sequence ID" value="QFU96993.1"/>
    <property type="molecule type" value="Genomic_DNA"/>
</dbReference>
<dbReference type="AlphaFoldDB" id="A0A5P9Q6H6"/>
<evidence type="ECO:0000313" key="2">
    <source>
        <dbReference type="EMBL" id="QFU96993.1"/>
    </source>
</evidence>
<dbReference type="InterPro" id="IPR011256">
    <property type="entry name" value="Reg_factor_effector_dom_sf"/>
</dbReference>
<dbReference type="KEGG" id="lxl:KDY119_00486"/>
<sequence>MKVDLKREIPTYTARRGRFDVVTVPPLEFLMVDGHGDPNTAPAYRTRSRRCTRSCTR</sequence>
<name>A0A5P9Q6H6_9MICO</name>